<dbReference type="InterPro" id="IPR028309">
    <property type="entry name" value="RB_fam"/>
</dbReference>
<sequence length="858" mass="99008">QMEDKTRERSQEVIPKVEVIFEEGTQAHENPEVYGRFLSILTSLDLSHLIDISWSHFEKGSEQCSLEGREESWMACAIYSSLTLQQQIGQPTDYKCSLTQILVACDISPLEFFDKMNRWKEVMSSPRRLFDQMCRMQSSLSVSAVVFKRFLPIMRSVFVQPEQVEGQEEPPINNDFINIIKAIWISFLILKKQYMSNTSEDLISAFHLLLCIIEHMVKDLTTCAPHFISPEILSMDHDTDLLELMCTQFNGIVLDGKHLRVHWFQESVQTLLKLKEPINLMENIDEYFNIWVSEYQSRLKKRGELDEMMLVPHETHYMFVNDLEVGIVDELRRSLGPSHQLFDANFFIRLSTQGCLNRLAEKSTTHNTLTVNTEQSSPTHNMSKSDEKTLKLNALLSTHWSLEGSEMEILLMEARDSPIEFIKETIASHVERLEKALGDEEEEIPDRYSGMGRVTSHIGASSTQLFYRLLEKISQVEKERTNDFEFIGMFRKEELITSLYVIALEIVMDASESGRIFPWSIQTFKLAPISFYKIIEMVVKADVGLSRDSIRHINGIEEMILEELGWSHDSPLWGTLSRRADGVPSSESIWTHESERRLLASHYSPVKKRRTEDGRIVHSRMSGLTPGTLFFRKIYLMAAARLSDLCDRLKMDEKGKQKVWTIFEHSLRTETNLYAGRHLDQNLLCIVYVMVRICKLECSFQDIMSKYREQPRATPRVYREVFVGPDELPPELANDEEAMANGAVIDLIKYYNHVFITRVEDLVRRLEGNDPGLQLIPIPSLPLQMSSPTKKLICERINVTPLSNHSSSTTNSSVRTLKYNLNKSPVKDLKNINKVVHRASINSGFVPNRPYSQMTYRY</sequence>
<dbReference type="Pfam" id="PF01857">
    <property type="entry name" value="RB_B"/>
    <property type="match status" value="1"/>
</dbReference>
<dbReference type="InterPro" id="IPR002719">
    <property type="entry name" value="RB_B"/>
</dbReference>
<dbReference type="InterPro" id="IPR036915">
    <property type="entry name" value="Cyclin-like_sf"/>
</dbReference>
<dbReference type="SMART" id="SM01368">
    <property type="entry name" value="RB_A"/>
    <property type="match status" value="1"/>
</dbReference>
<evidence type="ECO:0000256" key="6">
    <source>
        <dbReference type="ARBA" id="ARBA00023242"/>
    </source>
</evidence>
<feature type="non-terminal residue" evidence="10">
    <location>
        <position position="1"/>
    </location>
</feature>
<evidence type="ECO:0008006" key="12">
    <source>
        <dbReference type="Google" id="ProtNLM"/>
    </source>
</evidence>
<name>A0AAV5U1G9_9BILA</name>
<dbReference type="PANTHER" id="PTHR13742:SF17">
    <property type="entry name" value="RE32990P-RELATED"/>
    <property type="match status" value="1"/>
</dbReference>
<dbReference type="GO" id="GO:0005667">
    <property type="term" value="C:transcription regulator complex"/>
    <property type="evidence" value="ECO:0007669"/>
    <property type="project" value="TreeGrafter"/>
</dbReference>
<dbReference type="SUPFAM" id="SSF47954">
    <property type="entry name" value="Cyclin-like"/>
    <property type="match status" value="2"/>
</dbReference>
<keyword evidence="4" id="KW-0805">Transcription regulation</keyword>
<dbReference type="GO" id="GO:0000977">
    <property type="term" value="F:RNA polymerase II transcription regulatory region sequence-specific DNA binding"/>
    <property type="evidence" value="ECO:0007669"/>
    <property type="project" value="TreeGrafter"/>
</dbReference>
<dbReference type="Gene3D" id="1.10.472.10">
    <property type="entry name" value="Cyclin-like"/>
    <property type="match status" value="2"/>
</dbReference>
<evidence type="ECO:0000256" key="4">
    <source>
        <dbReference type="ARBA" id="ARBA00023015"/>
    </source>
</evidence>
<accession>A0AAV5U1G9</accession>
<dbReference type="Pfam" id="PF11934">
    <property type="entry name" value="DUF3452"/>
    <property type="match status" value="1"/>
</dbReference>
<dbReference type="Pfam" id="PF01858">
    <property type="entry name" value="RB_A"/>
    <property type="match status" value="1"/>
</dbReference>
<dbReference type="Proteomes" id="UP001432027">
    <property type="component" value="Unassembled WGS sequence"/>
</dbReference>
<keyword evidence="6" id="KW-0539">Nucleus</keyword>
<evidence type="ECO:0000259" key="9">
    <source>
        <dbReference type="SMART" id="SM01368"/>
    </source>
</evidence>
<dbReference type="Gene3D" id="1.10.472.140">
    <property type="match status" value="1"/>
</dbReference>
<protein>
    <recommendedName>
        <fullName evidence="12">Lin-35</fullName>
    </recommendedName>
</protein>
<dbReference type="GO" id="GO:0030154">
    <property type="term" value="P:cell differentiation"/>
    <property type="evidence" value="ECO:0007669"/>
    <property type="project" value="TreeGrafter"/>
</dbReference>
<dbReference type="PANTHER" id="PTHR13742">
    <property type="entry name" value="RETINOBLASTOMA-ASSOCIATED PROTEIN RB -RELATED"/>
    <property type="match status" value="1"/>
</dbReference>
<evidence type="ECO:0000313" key="10">
    <source>
        <dbReference type="EMBL" id="GMT00650.1"/>
    </source>
</evidence>
<dbReference type="SMART" id="SM01367">
    <property type="entry name" value="DUF3452"/>
    <property type="match status" value="1"/>
</dbReference>
<dbReference type="InterPro" id="IPR024599">
    <property type="entry name" value="RB_N"/>
</dbReference>
<dbReference type="EMBL" id="BTSX01000005">
    <property type="protein sequence ID" value="GMT00650.1"/>
    <property type="molecule type" value="Genomic_DNA"/>
</dbReference>
<comment type="similarity">
    <text evidence="2">Belongs to the retinoblastoma protein (RB) family.</text>
</comment>
<dbReference type="AlphaFoldDB" id="A0AAV5U1G9"/>
<gene>
    <name evidence="10" type="ORF">PENTCL1PPCAC_22824</name>
</gene>
<keyword evidence="3" id="KW-0678">Repressor</keyword>
<evidence type="ECO:0000256" key="2">
    <source>
        <dbReference type="ARBA" id="ARBA00009475"/>
    </source>
</evidence>
<proteinExistence type="inferred from homology"/>
<comment type="subcellular location">
    <subcellularLocation>
        <location evidence="1">Nucleus</location>
    </subcellularLocation>
</comment>
<evidence type="ECO:0000256" key="3">
    <source>
        <dbReference type="ARBA" id="ARBA00022491"/>
    </source>
</evidence>
<dbReference type="InterPro" id="IPR002720">
    <property type="entry name" value="RB_A"/>
</dbReference>
<evidence type="ECO:0000259" key="8">
    <source>
        <dbReference type="SMART" id="SM01367"/>
    </source>
</evidence>
<reference evidence="10" key="1">
    <citation type="submission" date="2023-10" db="EMBL/GenBank/DDBJ databases">
        <title>Genome assembly of Pristionchus species.</title>
        <authorList>
            <person name="Yoshida K."/>
            <person name="Sommer R.J."/>
        </authorList>
    </citation>
    <scope>NUCLEOTIDE SEQUENCE</scope>
    <source>
        <strain evidence="10">RS0144</strain>
    </source>
</reference>
<feature type="domain" description="Retinoblastoma-associated protein N-terminal" evidence="8">
    <location>
        <begin position="86"/>
        <end position="219"/>
    </location>
</feature>
<evidence type="ECO:0000256" key="1">
    <source>
        <dbReference type="ARBA" id="ARBA00004123"/>
    </source>
</evidence>
<evidence type="ECO:0000256" key="5">
    <source>
        <dbReference type="ARBA" id="ARBA00023163"/>
    </source>
</evidence>
<dbReference type="GO" id="GO:0000785">
    <property type="term" value="C:chromatin"/>
    <property type="evidence" value="ECO:0007669"/>
    <property type="project" value="TreeGrafter"/>
</dbReference>
<organism evidence="10 11">
    <name type="scientific">Pristionchus entomophagus</name>
    <dbReference type="NCBI Taxonomy" id="358040"/>
    <lineage>
        <taxon>Eukaryota</taxon>
        <taxon>Metazoa</taxon>
        <taxon>Ecdysozoa</taxon>
        <taxon>Nematoda</taxon>
        <taxon>Chromadorea</taxon>
        <taxon>Rhabditida</taxon>
        <taxon>Rhabditina</taxon>
        <taxon>Diplogasteromorpha</taxon>
        <taxon>Diplogasteroidea</taxon>
        <taxon>Neodiplogasteridae</taxon>
        <taxon>Pristionchus</taxon>
    </lineage>
</organism>
<keyword evidence="11" id="KW-1185">Reference proteome</keyword>
<evidence type="ECO:0000313" key="11">
    <source>
        <dbReference type="Proteomes" id="UP001432027"/>
    </source>
</evidence>
<dbReference type="GO" id="GO:0005634">
    <property type="term" value="C:nucleus"/>
    <property type="evidence" value="ECO:0007669"/>
    <property type="project" value="UniProtKB-SubCell"/>
</dbReference>
<dbReference type="GO" id="GO:2000134">
    <property type="term" value="P:negative regulation of G1/S transition of mitotic cell cycle"/>
    <property type="evidence" value="ECO:0007669"/>
    <property type="project" value="TreeGrafter"/>
</dbReference>
<keyword evidence="5" id="KW-0804">Transcription</keyword>
<comment type="caution">
    <text evidence="10">The sequence shown here is derived from an EMBL/GenBank/DDBJ whole genome shotgun (WGS) entry which is preliminary data.</text>
</comment>
<feature type="domain" description="Retinoblastoma-associated protein A-box" evidence="9">
    <location>
        <begin position="373"/>
        <end position="576"/>
    </location>
</feature>
<dbReference type="GO" id="GO:0006357">
    <property type="term" value="P:regulation of transcription by RNA polymerase II"/>
    <property type="evidence" value="ECO:0007669"/>
    <property type="project" value="InterPro"/>
</dbReference>
<evidence type="ECO:0000256" key="7">
    <source>
        <dbReference type="ARBA" id="ARBA00023306"/>
    </source>
</evidence>
<keyword evidence="7" id="KW-0131">Cell cycle</keyword>